<sequence>MLPQRTITIEEVKKHNKVGDLWIIIDCKVFDLSKFADLHPGGPNVLYAEGVAGREATDTFFGLHRHEVLLRPQYARLQIGIIEGEAETVKVPAPGSLSKVPYAEPSWLSEGYFTPYYSNNHRVFQKAIRKFFQEIVRPEAIRCEENGKRISQEVVDKMSDVEIIAMRLGPGKHLKGRTLMGGTVKPEEFDYFHELILNTELSRFGTRGFVDGMLNGAVIGLPPIWNYGSPELQATIVPEVLSGRKYLALAITEAFAGSDVSGLQTTAVKDGDHWIVTGTKKWITNGTFADYFTTGCKTENGLTVILIERGEGVSTTPIKTAYSSTAGTAYVTFDNVRVPVGNTLGKVGNGLSVILSNFNHERWMVTGCSVGAQRVIVEECLKWANQRIVFGKPLTSQAVIRNKLGKMITRIEACQNWLETVTHQMNNVRSVSRVSISSLISPILSLNGNLPNTCDHNR</sequence>
<gene>
    <name evidence="7" type="ORF">J3R30DRAFT_3522484</name>
</gene>
<proteinExistence type="inferred from homology"/>
<keyword evidence="3" id="KW-0285">Flavoprotein</keyword>
<dbReference type="GO" id="GO:0005737">
    <property type="term" value="C:cytoplasm"/>
    <property type="evidence" value="ECO:0007669"/>
    <property type="project" value="TreeGrafter"/>
</dbReference>
<dbReference type="Gene3D" id="3.10.120.10">
    <property type="entry name" value="Cytochrome b5-like heme/steroid binding domain"/>
    <property type="match status" value="1"/>
</dbReference>
<keyword evidence="4" id="KW-0274">FAD</keyword>
<dbReference type="Pfam" id="PF02770">
    <property type="entry name" value="Acyl-CoA_dh_M"/>
    <property type="match status" value="1"/>
</dbReference>
<dbReference type="InterPro" id="IPR036400">
    <property type="entry name" value="Cyt_B5-like_heme/steroid_sf"/>
</dbReference>
<accession>A0A9W9A2B0</accession>
<evidence type="ECO:0000256" key="4">
    <source>
        <dbReference type="ARBA" id="ARBA00022827"/>
    </source>
</evidence>
<dbReference type="Proteomes" id="UP001150266">
    <property type="component" value="Unassembled WGS sequence"/>
</dbReference>
<dbReference type="PROSITE" id="PS00072">
    <property type="entry name" value="ACYL_COA_DH_1"/>
    <property type="match status" value="1"/>
</dbReference>
<dbReference type="AlphaFoldDB" id="A0A9W9A2B0"/>
<dbReference type="InterPro" id="IPR009100">
    <property type="entry name" value="AcylCoA_DH/oxidase_NM_dom_sf"/>
</dbReference>
<dbReference type="PANTHER" id="PTHR48083:SF28">
    <property type="entry name" value="ACYL-COA DEHYDROGENASE FAMILY PROTEIN (AFU_ORTHOLOGUE AFUA_6G10880)-RELATED"/>
    <property type="match status" value="1"/>
</dbReference>
<dbReference type="InterPro" id="IPR006089">
    <property type="entry name" value="Acyl-CoA_DH_CS"/>
</dbReference>
<dbReference type="InterPro" id="IPR013786">
    <property type="entry name" value="AcylCoA_DH/ox_N"/>
</dbReference>
<dbReference type="InterPro" id="IPR050741">
    <property type="entry name" value="Acyl-CoA_dehydrogenase"/>
</dbReference>
<dbReference type="PANTHER" id="PTHR48083">
    <property type="entry name" value="MEDIUM-CHAIN SPECIFIC ACYL-COA DEHYDROGENASE, MITOCHONDRIAL-RELATED"/>
    <property type="match status" value="1"/>
</dbReference>
<dbReference type="OrthoDB" id="2588832at2759"/>
<evidence type="ECO:0000256" key="5">
    <source>
        <dbReference type="ARBA" id="ARBA00023002"/>
    </source>
</evidence>
<dbReference type="Gene3D" id="1.10.540.10">
    <property type="entry name" value="Acyl-CoA dehydrogenase/oxidase, N-terminal domain"/>
    <property type="match status" value="1"/>
</dbReference>
<dbReference type="GO" id="GO:0033539">
    <property type="term" value="P:fatty acid beta-oxidation using acyl-CoA dehydrogenase"/>
    <property type="evidence" value="ECO:0007669"/>
    <property type="project" value="TreeGrafter"/>
</dbReference>
<protein>
    <submittedName>
        <fullName evidence="7">Acyl-CoA dehydrogenase/oxidase</fullName>
    </submittedName>
</protein>
<dbReference type="InterPro" id="IPR036250">
    <property type="entry name" value="AcylCo_DH-like_C"/>
</dbReference>
<keyword evidence="8" id="KW-1185">Reference proteome</keyword>
<dbReference type="Pfam" id="PF00441">
    <property type="entry name" value="Acyl-CoA_dh_1"/>
    <property type="match status" value="1"/>
</dbReference>
<dbReference type="SUPFAM" id="SSF56645">
    <property type="entry name" value="Acyl-CoA dehydrogenase NM domain-like"/>
    <property type="match status" value="1"/>
</dbReference>
<dbReference type="InterPro" id="IPR009075">
    <property type="entry name" value="AcylCo_DH/oxidase_C"/>
</dbReference>
<dbReference type="SUPFAM" id="SSF55856">
    <property type="entry name" value="Cytochrome b5-like heme/steroid binding domain"/>
    <property type="match status" value="1"/>
</dbReference>
<comment type="similarity">
    <text evidence="2">Belongs to the acyl-CoA dehydrogenase family.</text>
</comment>
<dbReference type="Pfam" id="PF02771">
    <property type="entry name" value="Acyl-CoA_dh_N"/>
    <property type="match status" value="1"/>
</dbReference>
<dbReference type="Gene3D" id="1.20.140.10">
    <property type="entry name" value="Butyryl-CoA Dehydrogenase, subunit A, domain 3"/>
    <property type="match status" value="1"/>
</dbReference>
<evidence type="ECO:0000313" key="8">
    <source>
        <dbReference type="Proteomes" id="UP001150266"/>
    </source>
</evidence>
<dbReference type="GO" id="GO:0050660">
    <property type="term" value="F:flavin adenine dinucleotide binding"/>
    <property type="evidence" value="ECO:0007669"/>
    <property type="project" value="InterPro"/>
</dbReference>
<evidence type="ECO:0000313" key="7">
    <source>
        <dbReference type="EMBL" id="KAJ4471995.1"/>
    </source>
</evidence>
<dbReference type="PROSITE" id="PS50255">
    <property type="entry name" value="CYTOCHROME_B5_2"/>
    <property type="match status" value="1"/>
</dbReference>
<name>A0A9W9A2B0_9AGAR</name>
<evidence type="ECO:0000259" key="6">
    <source>
        <dbReference type="PROSITE" id="PS50255"/>
    </source>
</evidence>
<dbReference type="InterPro" id="IPR001199">
    <property type="entry name" value="Cyt_B5-like_heme/steroid-bd"/>
</dbReference>
<comment type="caution">
    <text evidence="7">The sequence shown here is derived from an EMBL/GenBank/DDBJ whole genome shotgun (WGS) entry which is preliminary data.</text>
</comment>
<feature type="domain" description="Cytochrome b5 heme-binding" evidence="6">
    <location>
        <begin position="4"/>
        <end position="83"/>
    </location>
</feature>
<reference evidence="7" key="1">
    <citation type="submission" date="2022-08" db="EMBL/GenBank/DDBJ databases">
        <title>A Global Phylogenomic Analysis of the Shiitake Genus Lentinula.</title>
        <authorList>
            <consortium name="DOE Joint Genome Institute"/>
            <person name="Sierra-Patev S."/>
            <person name="Min B."/>
            <person name="Naranjo-Ortiz M."/>
            <person name="Looney B."/>
            <person name="Konkel Z."/>
            <person name="Slot J.C."/>
            <person name="Sakamoto Y."/>
            <person name="Steenwyk J.L."/>
            <person name="Rokas A."/>
            <person name="Carro J."/>
            <person name="Camarero S."/>
            <person name="Ferreira P."/>
            <person name="Molpeceres G."/>
            <person name="Ruiz-Duenas F.J."/>
            <person name="Serrano A."/>
            <person name="Henrissat B."/>
            <person name="Drula E."/>
            <person name="Hughes K.W."/>
            <person name="Mata J.L."/>
            <person name="Ishikawa N.K."/>
            <person name="Vargas-Isla R."/>
            <person name="Ushijima S."/>
            <person name="Smith C.A."/>
            <person name="Ahrendt S."/>
            <person name="Andreopoulos W."/>
            <person name="He G."/>
            <person name="Labutti K."/>
            <person name="Lipzen A."/>
            <person name="Ng V."/>
            <person name="Riley R."/>
            <person name="Sandor L."/>
            <person name="Barry K."/>
            <person name="Martinez A.T."/>
            <person name="Xiao Y."/>
            <person name="Gibbons J.G."/>
            <person name="Terashima K."/>
            <person name="Grigoriev I.V."/>
            <person name="Hibbett D.S."/>
        </authorList>
    </citation>
    <scope>NUCLEOTIDE SEQUENCE</scope>
    <source>
        <strain evidence="7">JLM2183</strain>
    </source>
</reference>
<dbReference type="GO" id="GO:0003995">
    <property type="term" value="F:acyl-CoA dehydrogenase activity"/>
    <property type="evidence" value="ECO:0007669"/>
    <property type="project" value="InterPro"/>
</dbReference>
<dbReference type="SUPFAM" id="SSF47203">
    <property type="entry name" value="Acyl-CoA dehydrogenase C-terminal domain-like"/>
    <property type="match status" value="1"/>
</dbReference>
<evidence type="ECO:0000256" key="3">
    <source>
        <dbReference type="ARBA" id="ARBA00022630"/>
    </source>
</evidence>
<dbReference type="InterPro" id="IPR046373">
    <property type="entry name" value="Acyl-CoA_Oxase/DH_mid-dom_sf"/>
</dbReference>
<evidence type="ECO:0000256" key="2">
    <source>
        <dbReference type="ARBA" id="ARBA00009347"/>
    </source>
</evidence>
<organism evidence="7 8">
    <name type="scientific">Lentinula aciculospora</name>
    <dbReference type="NCBI Taxonomy" id="153920"/>
    <lineage>
        <taxon>Eukaryota</taxon>
        <taxon>Fungi</taxon>
        <taxon>Dikarya</taxon>
        <taxon>Basidiomycota</taxon>
        <taxon>Agaricomycotina</taxon>
        <taxon>Agaricomycetes</taxon>
        <taxon>Agaricomycetidae</taxon>
        <taxon>Agaricales</taxon>
        <taxon>Marasmiineae</taxon>
        <taxon>Omphalotaceae</taxon>
        <taxon>Lentinula</taxon>
    </lineage>
</organism>
<evidence type="ECO:0000256" key="1">
    <source>
        <dbReference type="ARBA" id="ARBA00001974"/>
    </source>
</evidence>
<dbReference type="Gene3D" id="2.40.110.10">
    <property type="entry name" value="Butyryl-CoA Dehydrogenase, subunit A, domain 2"/>
    <property type="match status" value="1"/>
</dbReference>
<dbReference type="InterPro" id="IPR006091">
    <property type="entry name" value="Acyl-CoA_Oxase/DH_mid-dom"/>
</dbReference>
<dbReference type="InterPro" id="IPR037069">
    <property type="entry name" value="AcylCoA_DH/ox_N_sf"/>
</dbReference>
<comment type="cofactor">
    <cofactor evidence="1">
        <name>FAD</name>
        <dbReference type="ChEBI" id="CHEBI:57692"/>
    </cofactor>
</comment>
<dbReference type="SMART" id="SM01117">
    <property type="entry name" value="Cyt-b5"/>
    <property type="match status" value="1"/>
</dbReference>
<dbReference type="Pfam" id="PF00173">
    <property type="entry name" value="Cyt-b5"/>
    <property type="match status" value="1"/>
</dbReference>
<keyword evidence="5" id="KW-0560">Oxidoreductase</keyword>
<dbReference type="EMBL" id="JAOTPV010000021">
    <property type="protein sequence ID" value="KAJ4471995.1"/>
    <property type="molecule type" value="Genomic_DNA"/>
</dbReference>